<gene>
    <name evidence="3" type="ORF">GTOL_13020</name>
</gene>
<feature type="domain" description="Amidohydrolase-related" evidence="2">
    <location>
        <begin position="77"/>
        <end position="284"/>
    </location>
</feature>
<dbReference type="Proteomes" id="UP000742786">
    <property type="component" value="Unassembled WGS sequence"/>
</dbReference>
<evidence type="ECO:0000256" key="1">
    <source>
        <dbReference type="ARBA" id="ARBA00023239"/>
    </source>
</evidence>
<evidence type="ECO:0000313" key="3">
    <source>
        <dbReference type="EMBL" id="CAG4885137.1"/>
    </source>
</evidence>
<dbReference type="Gene3D" id="3.20.20.140">
    <property type="entry name" value="Metal-dependent hydrolases"/>
    <property type="match status" value="1"/>
</dbReference>
<organism evidence="3 4">
    <name type="scientific">Georgfuchsia toluolica</name>
    <dbReference type="NCBI Taxonomy" id="424218"/>
    <lineage>
        <taxon>Bacteria</taxon>
        <taxon>Pseudomonadati</taxon>
        <taxon>Pseudomonadota</taxon>
        <taxon>Betaproteobacteria</taxon>
        <taxon>Nitrosomonadales</taxon>
        <taxon>Sterolibacteriaceae</taxon>
        <taxon>Georgfuchsia</taxon>
    </lineage>
</organism>
<dbReference type="RefSeq" id="WP_220636912.1">
    <property type="nucleotide sequence ID" value="NZ_CAJQUM010000001.1"/>
</dbReference>
<dbReference type="GO" id="GO:0016831">
    <property type="term" value="F:carboxy-lyase activity"/>
    <property type="evidence" value="ECO:0007669"/>
    <property type="project" value="InterPro"/>
</dbReference>
<protein>
    <submittedName>
        <fullName evidence="3">Amidohydrolase</fullName>
    </submittedName>
</protein>
<dbReference type="PANTHER" id="PTHR21240">
    <property type="entry name" value="2-AMINO-3-CARBOXYLMUCONATE-6-SEMIALDEHYDE DECARBOXYLASE"/>
    <property type="match status" value="1"/>
</dbReference>
<dbReference type="Pfam" id="PF04909">
    <property type="entry name" value="Amidohydro_2"/>
    <property type="match status" value="1"/>
</dbReference>
<evidence type="ECO:0000313" key="4">
    <source>
        <dbReference type="Proteomes" id="UP000742786"/>
    </source>
</evidence>
<accession>A0A916J8I6</accession>
<dbReference type="AlphaFoldDB" id="A0A916J8I6"/>
<name>A0A916J8I6_9PROT</name>
<comment type="caution">
    <text evidence="3">The sequence shown here is derived from an EMBL/GenBank/DDBJ whole genome shotgun (WGS) entry which is preliminary data.</text>
</comment>
<dbReference type="SUPFAM" id="SSF51556">
    <property type="entry name" value="Metallo-dependent hydrolases"/>
    <property type="match status" value="1"/>
</dbReference>
<reference evidence="3" key="1">
    <citation type="submission" date="2021-04" db="EMBL/GenBank/DDBJ databases">
        <authorList>
            <person name="Hornung B."/>
        </authorList>
    </citation>
    <scope>NUCLEOTIDE SEQUENCE</scope>
    <source>
        <strain evidence="3">G5G6</strain>
    </source>
</reference>
<dbReference type="InterPro" id="IPR006680">
    <property type="entry name" value="Amidohydro-rel"/>
</dbReference>
<keyword evidence="4" id="KW-1185">Reference proteome</keyword>
<sequence>MKVIDLQINLMNRQSKWPLIKDEQLYAELTKHFKSPPIGLNKSEEEMVQELRDYEIKGTILGGGWKVLGWNDLGEIKARNDYIGDLQRKYSDAYFGFWVGIDPDWGHRGLQELERCIKDLGSYGIAVGGSLTGVPANDKAWYPYYDLCSSAGVPVKIWVGILAIKGKVPLWTENPIPYVDDVALKFPDLKIICAHHPWPFDQEMAAVLIHHPNVYNEQHGTSPKYFSEAFKREINSRIQDKIMFGSEYPQLGYEMLFKAWEAQGYKPEVLEKIYRGNAQRVLGLEI</sequence>
<dbReference type="InterPro" id="IPR032465">
    <property type="entry name" value="ACMSD"/>
</dbReference>
<proteinExistence type="predicted"/>
<keyword evidence="1" id="KW-0456">Lyase</keyword>
<dbReference type="GO" id="GO:0016787">
    <property type="term" value="F:hydrolase activity"/>
    <property type="evidence" value="ECO:0007669"/>
    <property type="project" value="InterPro"/>
</dbReference>
<evidence type="ECO:0000259" key="2">
    <source>
        <dbReference type="Pfam" id="PF04909"/>
    </source>
</evidence>
<dbReference type="InterPro" id="IPR032466">
    <property type="entry name" value="Metal_Hydrolase"/>
</dbReference>
<dbReference type="EMBL" id="CAJQUM010000001">
    <property type="protein sequence ID" value="CAG4885137.1"/>
    <property type="molecule type" value="Genomic_DNA"/>
</dbReference>